<dbReference type="PANTHER" id="PTHR23028:SF131">
    <property type="entry name" value="BLR2367 PROTEIN"/>
    <property type="match status" value="1"/>
</dbReference>
<feature type="transmembrane region" description="Helical" evidence="1">
    <location>
        <begin position="301"/>
        <end position="318"/>
    </location>
</feature>
<feature type="transmembrane region" description="Helical" evidence="1">
    <location>
        <begin position="183"/>
        <end position="201"/>
    </location>
</feature>
<organism evidence="3 4">
    <name type="scientific">Urbifossiella limnaea</name>
    <dbReference type="NCBI Taxonomy" id="2528023"/>
    <lineage>
        <taxon>Bacteria</taxon>
        <taxon>Pseudomonadati</taxon>
        <taxon>Planctomycetota</taxon>
        <taxon>Planctomycetia</taxon>
        <taxon>Gemmatales</taxon>
        <taxon>Gemmataceae</taxon>
        <taxon>Urbifossiella</taxon>
    </lineage>
</organism>
<feature type="transmembrane region" description="Helical" evidence="1">
    <location>
        <begin position="12"/>
        <end position="29"/>
    </location>
</feature>
<feature type="transmembrane region" description="Helical" evidence="1">
    <location>
        <begin position="367"/>
        <end position="389"/>
    </location>
</feature>
<protein>
    <submittedName>
        <fullName evidence="3">Acyltransferase family protein</fullName>
    </submittedName>
</protein>
<keyword evidence="1" id="KW-0472">Membrane</keyword>
<gene>
    <name evidence="3" type="ORF">ETAA1_03730</name>
</gene>
<proteinExistence type="predicted"/>
<feature type="transmembrane region" description="Helical" evidence="1">
    <location>
        <begin position="258"/>
        <end position="281"/>
    </location>
</feature>
<keyword evidence="3" id="KW-0808">Transferase</keyword>
<name>A0A517XLV0_9BACT</name>
<reference evidence="3 4" key="1">
    <citation type="submission" date="2019-02" db="EMBL/GenBank/DDBJ databases">
        <title>Deep-cultivation of Planctomycetes and their phenomic and genomic characterization uncovers novel biology.</title>
        <authorList>
            <person name="Wiegand S."/>
            <person name="Jogler M."/>
            <person name="Boedeker C."/>
            <person name="Pinto D."/>
            <person name="Vollmers J."/>
            <person name="Rivas-Marin E."/>
            <person name="Kohn T."/>
            <person name="Peeters S.H."/>
            <person name="Heuer A."/>
            <person name="Rast P."/>
            <person name="Oberbeckmann S."/>
            <person name="Bunk B."/>
            <person name="Jeske O."/>
            <person name="Meyerdierks A."/>
            <person name="Storesund J.E."/>
            <person name="Kallscheuer N."/>
            <person name="Luecker S."/>
            <person name="Lage O.M."/>
            <person name="Pohl T."/>
            <person name="Merkel B.J."/>
            <person name="Hornburger P."/>
            <person name="Mueller R.-W."/>
            <person name="Bruemmer F."/>
            <person name="Labrenz M."/>
            <person name="Spormann A.M."/>
            <person name="Op den Camp H."/>
            <person name="Overmann J."/>
            <person name="Amann R."/>
            <person name="Jetten M.S.M."/>
            <person name="Mascher T."/>
            <person name="Medema M.H."/>
            <person name="Devos D.P."/>
            <person name="Kaster A.-K."/>
            <person name="Ovreas L."/>
            <person name="Rohde M."/>
            <person name="Galperin M.Y."/>
            <person name="Jogler C."/>
        </authorList>
    </citation>
    <scope>NUCLEOTIDE SEQUENCE [LARGE SCALE GENOMIC DNA]</scope>
    <source>
        <strain evidence="3 4">ETA_A1</strain>
    </source>
</reference>
<dbReference type="InterPro" id="IPR050879">
    <property type="entry name" value="Acyltransferase_3"/>
</dbReference>
<keyword evidence="1" id="KW-1133">Transmembrane helix</keyword>
<feature type="transmembrane region" description="Helical" evidence="1">
    <location>
        <begin position="85"/>
        <end position="106"/>
    </location>
</feature>
<dbReference type="RefSeq" id="WP_145233810.1">
    <property type="nucleotide sequence ID" value="NZ_CP036273.1"/>
</dbReference>
<sequence>MVPSSRPRLEALTGLRYVAALTVLLAHMGHNLPAALGGPQLSVLSAVGMPLFFTLSGFLMAYNYSAPFRERFGRTLWGYAVARFARIYPVYIVCLLVSFSFCGTFFNELLLFPADTLTTLAYQGTLTHSWVHVPVFPTGNPRTVCQGYLGVSWSVSTEAFFYLVFPLFALPLAKFVTGRGRMLAGVAAVYAAYLVAGYLVYRRVPPEAFGYADFNMSRAWWKLYLCPYMRFGEFLIGALAGQYFLLRAGRPPATGARWWAGAALLTAAAVALVGGNFRLLLPQEFGAGPTPKWLFFPSQNVLYAPLCAVIIYQLAALPSLAQRALGCRPMVVLGEMSYCLYLLHPLAQSLYHPRTFGEGPLQALHVVAYNNLGMVVVLHFLCLGVYRYWEVPAREWLRAKLDPKPKAPALSVVPAERRAA</sequence>
<dbReference type="PANTHER" id="PTHR23028">
    <property type="entry name" value="ACETYLTRANSFERASE"/>
    <property type="match status" value="1"/>
</dbReference>
<feature type="transmembrane region" description="Helical" evidence="1">
    <location>
        <begin position="221"/>
        <end position="246"/>
    </location>
</feature>
<keyword evidence="3" id="KW-0012">Acyltransferase</keyword>
<dbReference type="GO" id="GO:0000271">
    <property type="term" value="P:polysaccharide biosynthetic process"/>
    <property type="evidence" value="ECO:0007669"/>
    <property type="project" value="TreeGrafter"/>
</dbReference>
<keyword evidence="4" id="KW-1185">Reference proteome</keyword>
<dbReference type="OrthoDB" id="9796461at2"/>
<accession>A0A517XLV0</accession>
<feature type="transmembrane region" description="Helical" evidence="1">
    <location>
        <begin position="159"/>
        <end position="176"/>
    </location>
</feature>
<dbReference type="GO" id="GO:0016747">
    <property type="term" value="F:acyltransferase activity, transferring groups other than amino-acyl groups"/>
    <property type="evidence" value="ECO:0007669"/>
    <property type="project" value="InterPro"/>
</dbReference>
<dbReference type="AlphaFoldDB" id="A0A517XLV0"/>
<dbReference type="EMBL" id="CP036273">
    <property type="protein sequence ID" value="QDU18485.1"/>
    <property type="molecule type" value="Genomic_DNA"/>
</dbReference>
<dbReference type="Proteomes" id="UP000319576">
    <property type="component" value="Chromosome"/>
</dbReference>
<dbReference type="InterPro" id="IPR002656">
    <property type="entry name" value="Acyl_transf_3_dom"/>
</dbReference>
<feature type="transmembrane region" description="Helical" evidence="1">
    <location>
        <begin position="330"/>
        <end position="347"/>
    </location>
</feature>
<feature type="domain" description="Acyltransferase 3" evidence="2">
    <location>
        <begin position="11"/>
        <end position="360"/>
    </location>
</feature>
<evidence type="ECO:0000313" key="3">
    <source>
        <dbReference type="EMBL" id="QDU18485.1"/>
    </source>
</evidence>
<dbReference type="Pfam" id="PF01757">
    <property type="entry name" value="Acyl_transf_3"/>
    <property type="match status" value="1"/>
</dbReference>
<evidence type="ECO:0000256" key="1">
    <source>
        <dbReference type="SAM" id="Phobius"/>
    </source>
</evidence>
<keyword evidence="1" id="KW-0812">Transmembrane</keyword>
<feature type="transmembrane region" description="Helical" evidence="1">
    <location>
        <begin position="41"/>
        <end position="64"/>
    </location>
</feature>
<dbReference type="KEGG" id="uli:ETAA1_03730"/>
<dbReference type="GO" id="GO:0016020">
    <property type="term" value="C:membrane"/>
    <property type="evidence" value="ECO:0007669"/>
    <property type="project" value="TreeGrafter"/>
</dbReference>
<evidence type="ECO:0000313" key="4">
    <source>
        <dbReference type="Proteomes" id="UP000319576"/>
    </source>
</evidence>
<evidence type="ECO:0000259" key="2">
    <source>
        <dbReference type="Pfam" id="PF01757"/>
    </source>
</evidence>